<reference evidence="2" key="2">
    <citation type="submission" date="2021-04" db="EMBL/GenBank/DDBJ databases">
        <authorList>
            <person name="Dong X."/>
        </authorList>
    </citation>
    <scope>NUCLEOTIDE SEQUENCE</scope>
    <source>
        <strain evidence="2">LLY</strain>
    </source>
</reference>
<keyword evidence="1" id="KW-0472">Membrane</keyword>
<dbReference type="PANTHER" id="PTHR36216">
    <property type="entry name" value="TRANSCRIPTIONAL REGULATOR, TRMB"/>
    <property type="match status" value="1"/>
</dbReference>
<name>A0A9E4ZED7_9EURY</name>
<evidence type="ECO:0000313" key="3">
    <source>
        <dbReference type="Proteomes" id="UP001056766"/>
    </source>
</evidence>
<keyword evidence="1" id="KW-0812">Transmembrane</keyword>
<dbReference type="Proteomes" id="UP001056766">
    <property type="component" value="Unassembled WGS sequence"/>
</dbReference>
<evidence type="ECO:0000313" key="2">
    <source>
        <dbReference type="EMBL" id="MCM1986343.1"/>
    </source>
</evidence>
<comment type="caution">
    <text evidence="2">The sequence shown here is derived from an EMBL/GenBank/DDBJ whole genome shotgun (WGS) entry which is preliminary data.</text>
</comment>
<dbReference type="EMBL" id="JAGSOI010000013">
    <property type="protein sequence ID" value="MCM1986343.1"/>
    <property type="molecule type" value="Genomic_DNA"/>
</dbReference>
<dbReference type="Gene3D" id="1.10.10.10">
    <property type="entry name" value="Winged helix-like DNA-binding domain superfamily/Winged helix DNA-binding domain"/>
    <property type="match status" value="2"/>
</dbReference>
<dbReference type="PANTHER" id="PTHR36216:SF1">
    <property type="entry name" value="HTH ARSR-TYPE DOMAIN-CONTAINING PROTEIN"/>
    <property type="match status" value="1"/>
</dbReference>
<dbReference type="InterPro" id="IPR036388">
    <property type="entry name" value="WH-like_DNA-bd_sf"/>
</dbReference>
<evidence type="ECO:0000256" key="1">
    <source>
        <dbReference type="SAM" id="Phobius"/>
    </source>
</evidence>
<sequence length="244" mass="27711">MNKLWILLLLTILVCTPTLASANEYEIVPHTGPERGMYSGGGAEDTISFWELPFKLQLIYISGLLATSVTLYKFLPLLLGRVRQNCKNQNRDEILEFITANPGSTISDIGKQLKLNRGTIKYHLKILHMCNKVKCVRKGKIVMIFKNSCKLSNTEQKIAFFLRNDTGKSILISILHKPGMTNQNLTQTFDLDKSTVHWHINDMHNEGLVYFENDGKYKRCFINPAIEVDLENAISEVEPAILAR</sequence>
<dbReference type="InterPro" id="IPR011991">
    <property type="entry name" value="ArsR-like_HTH"/>
</dbReference>
<proteinExistence type="predicted"/>
<accession>A0A9E4ZED7</accession>
<dbReference type="SUPFAM" id="SSF46785">
    <property type="entry name" value="Winged helix' DNA-binding domain"/>
    <property type="match status" value="2"/>
</dbReference>
<dbReference type="CDD" id="cd00090">
    <property type="entry name" value="HTH_ARSR"/>
    <property type="match status" value="1"/>
</dbReference>
<protein>
    <submittedName>
        <fullName evidence="2">Winged helix-turn-helix transcriptional regulator</fullName>
    </submittedName>
</protein>
<gene>
    <name evidence="2" type="ORF">KDK67_04910</name>
</gene>
<feature type="transmembrane region" description="Helical" evidence="1">
    <location>
        <begin position="58"/>
        <end position="79"/>
    </location>
</feature>
<dbReference type="RefSeq" id="WP_250867726.1">
    <property type="nucleotide sequence ID" value="NZ_JAGSOI010000013.1"/>
</dbReference>
<dbReference type="Pfam" id="PF13412">
    <property type="entry name" value="HTH_24"/>
    <property type="match status" value="2"/>
</dbReference>
<dbReference type="AlphaFoldDB" id="A0A9E4ZED7"/>
<dbReference type="InterPro" id="IPR036390">
    <property type="entry name" value="WH_DNA-bd_sf"/>
</dbReference>
<keyword evidence="1" id="KW-1133">Transmembrane helix</keyword>
<reference evidence="2" key="1">
    <citation type="journal article" date="2021" name="mSystems">
        <title>Bacteria and Archaea Synergistically Convert Glycine Betaine to Biogenic Methane in the Formosa Cold Seep of the South China Sea.</title>
        <authorList>
            <person name="Li L."/>
            <person name="Zhang W."/>
            <person name="Zhang S."/>
            <person name="Song L."/>
            <person name="Sun Q."/>
            <person name="Zhang H."/>
            <person name="Xiang H."/>
            <person name="Dong X."/>
        </authorList>
    </citation>
    <scope>NUCLEOTIDE SEQUENCE</scope>
    <source>
        <strain evidence="2">LLY</strain>
    </source>
</reference>
<keyword evidence="3" id="KW-1185">Reference proteome</keyword>
<organism evidence="2 3">
    <name type="scientific">Methanococcoides seepicolus</name>
    <dbReference type="NCBI Taxonomy" id="2828780"/>
    <lineage>
        <taxon>Archaea</taxon>
        <taxon>Methanobacteriati</taxon>
        <taxon>Methanobacteriota</taxon>
        <taxon>Stenosarchaea group</taxon>
        <taxon>Methanomicrobia</taxon>
        <taxon>Methanosarcinales</taxon>
        <taxon>Methanosarcinaceae</taxon>
        <taxon>Methanococcoides</taxon>
    </lineage>
</organism>